<name>A0ABM9LDB0_9MYCO</name>
<feature type="compositionally biased region" description="Acidic residues" evidence="1">
    <location>
        <begin position="210"/>
        <end position="231"/>
    </location>
</feature>
<feature type="compositionally biased region" description="Low complexity" evidence="1">
    <location>
        <begin position="301"/>
        <end position="317"/>
    </location>
</feature>
<reference evidence="2 3" key="1">
    <citation type="submission" date="2023-08" db="EMBL/GenBank/DDBJ databases">
        <authorList>
            <person name="Folkvardsen B D."/>
            <person name="Norman A."/>
        </authorList>
    </citation>
    <scope>NUCLEOTIDE SEQUENCE [LARGE SCALE GENOMIC DNA]</scope>
    <source>
        <strain evidence="2 3">Mu0053</strain>
    </source>
</reference>
<dbReference type="Proteomes" id="UP001190465">
    <property type="component" value="Chromosome"/>
</dbReference>
<evidence type="ECO:0000256" key="1">
    <source>
        <dbReference type="SAM" id="MobiDB-lite"/>
    </source>
</evidence>
<feature type="region of interest" description="Disordered" evidence="1">
    <location>
        <begin position="202"/>
        <end position="394"/>
    </location>
</feature>
<feature type="compositionally biased region" description="Basic and acidic residues" evidence="1">
    <location>
        <begin position="382"/>
        <end position="394"/>
    </location>
</feature>
<dbReference type="RefSeq" id="WP_308481137.1">
    <property type="nucleotide sequence ID" value="NZ_OY726397.1"/>
</dbReference>
<feature type="compositionally biased region" description="Gly residues" evidence="1">
    <location>
        <begin position="239"/>
        <end position="248"/>
    </location>
</feature>
<evidence type="ECO:0000313" key="3">
    <source>
        <dbReference type="Proteomes" id="UP001190465"/>
    </source>
</evidence>
<protein>
    <recommendedName>
        <fullName evidence="4">PE-PPE domain-containing protein</fullName>
    </recommendedName>
</protein>
<proteinExistence type="predicted"/>
<evidence type="ECO:0008006" key="4">
    <source>
        <dbReference type="Google" id="ProtNLM"/>
    </source>
</evidence>
<gene>
    <name evidence="2" type="ORF">MU0053_000825</name>
</gene>
<organism evidence="2 3">
    <name type="scientific">[Mycobacterium] burgundiense</name>
    <dbReference type="NCBI Taxonomy" id="3064286"/>
    <lineage>
        <taxon>Bacteria</taxon>
        <taxon>Bacillati</taxon>
        <taxon>Actinomycetota</taxon>
        <taxon>Actinomycetes</taxon>
        <taxon>Mycobacteriales</taxon>
        <taxon>Mycobacteriaceae</taxon>
        <taxon>Mycolicibacterium</taxon>
    </lineage>
</organism>
<accession>A0ABM9LDB0</accession>
<keyword evidence="3" id="KW-1185">Reference proteome</keyword>
<evidence type="ECO:0000313" key="2">
    <source>
        <dbReference type="EMBL" id="CAJ1497112.1"/>
    </source>
</evidence>
<dbReference type="EMBL" id="OY726397">
    <property type="protein sequence ID" value="CAJ1497112.1"/>
    <property type="molecule type" value="Genomic_DNA"/>
</dbReference>
<sequence>MAAKPLLTAGVALAGAAAIVAATPAIMPTAADKSYITTASTPTELAPKQLTVPDYQLMAVTLPGLLHAFFNGYGGLVSGDGSGDCGLRTASCVTGPLGALYYLGEETVLAGVAVDNHLFEFGPFGAAEHLAETAGLSDDIVEFVAAPWAKTRATVVDVVNGLTGGTATEYSLPALLVHEFLHNGGPLAIAQIAVELIKEIFDPTPPPATEEPDPEAPEAPEEPAEPEEPEDPTPAPGAGAQGGDGSSLGGLVQRGPAAPTATKVSLPADDVDTDAAESTALAGAIKSVKPAPAPAADEADPGQADQAAEAEVDATAALGDSGVEAKTNAELRREAAKNRAEERRAAAKERAQERRAAAKERINNVRGKVKDTIKRATGGGNKGDDNKGSKDNDG</sequence>
<feature type="compositionally biased region" description="Basic and acidic residues" evidence="1">
    <location>
        <begin position="327"/>
        <end position="374"/>
    </location>
</feature>